<comment type="subcellular location">
    <subcellularLocation>
        <location evidence="2">Nematocyst</location>
    </subcellularLocation>
    <subcellularLocation>
        <location evidence="1">Target cell membrane</location>
    </subcellularLocation>
</comment>
<feature type="non-terminal residue" evidence="6">
    <location>
        <position position="139"/>
    </location>
</feature>
<dbReference type="PANTHER" id="PTHR40388:SF1">
    <property type="entry name" value="BRYOPORIN"/>
    <property type="match status" value="1"/>
</dbReference>
<protein>
    <submittedName>
        <fullName evidence="6">Uncharacterized protein</fullName>
    </submittedName>
</protein>
<keyword evidence="4" id="KW-1053">Target membrane</keyword>
<keyword evidence="3" id="KW-1052">Target cell membrane</keyword>
<dbReference type="SUPFAM" id="SSF63724">
    <property type="entry name" value="Cytolysin/lectin"/>
    <property type="match status" value="1"/>
</dbReference>
<name>A0AAV2RB07_MEGNR</name>
<keyword evidence="7" id="KW-1185">Reference proteome</keyword>
<dbReference type="Gene3D" id="2.60.270.20">
    <property type="entry name" value="Cytolysin/lectin"/>
    <property type="match status" value="1"/>
</dbReference>
<organism evidence="6 7">
    <name type="scientific">Meganyctiphanes norvegica</name>
    <name type="common">Northern krill</name>
    <name type="synonym">Thysanopoda norvegica</name>
    <dbReference type="NCBI Taxonomy" id="48144"/>
    <lineage>
        <taxon>Eukaryota</taxon>
        <taxon>Metazoa</taxon>
        <taxon>Ecdysozoa</taxon>
        <taxon>Arthropoda</taxon>
        <taxon>Crustacea</taxon>
        <taxon>Multicrustacea</taxon>
        <taxon>Malacostraca</taxon>
        <taxon>Eumalacostraca</taxon>
        <taxon>Eucarida</taxon>
        <taxon>Euphausiacea</taxon>
        <taxon>Euphausiidae</taxon>
        <taxon>Meganyctiphanes</taxon>
    </lineage>
</organism>
<evidence type="ECO:0000313" key="7">
    <source>
        <dbReference type="Proteomes" id="UP001497623"/>
    </source>
</evidence>
<dbReference type="InterPro" id="IPR050677">
    <property type="entry name" value="Actinoporin_PFT"/>
</dbReference>
<accession>A0AAV2RB07</accession>
<evidence type="ECO:0000256" key="4">
    <source>
        <dbReference type="ARBA" id="ARBA00023298"/>
    </source>
</evidence>
<proteinExistence type="predicted"/>
<evidence type="ECO:0000256" key="3">
    <source>
        <dbReference type="ARBA" id="ARBA00022537"/>
    </source>
</evidence>
<feature type="non-terminal residue" evidence="6">
    <location>
        <position position="1"/>
    </location>
</feature>
<reference evidence="6 7" key="1">
    <citation type="submission" date="2024-05" db="EMBL/GenBank/DDBJ databases">
        <authorList>
            <person name="Wallberg A."/>
        </authorList>
    </citation>
    <scope>NUCLEOTIDE SEQUENCE [LARGE SCALE GENOMIC DNA]</scope>
</reference>
<evidence type="ECO:0000256" key="2">
    <source>
        <dbReference type="ARBA" id="ARBA00004532"/>
    </source>
</evidence>
<comment type="caution">
    <text evidence="6">The sequence shown here is derived from an EMBL/GenBank/DDBJ whole genome shotgun (WGS) entry which is preliminary data.</text>
</comment>
<dbReference type="GO" id="GO:0044218">
    <property type="term" value="C:other organism cell membrane"/>
    <property type="evidence" value="ECO:0007669"/>
    <property type="project" value="UniProtKB-KW"/>
</dbReference>
<dbReference type="EMBL" id="CAXKWB010017813">
    <property type="protein sequence ID" value="CAL4119839.1"/>
    <property type="molecule type" value="Genomic_DNA"/>
</dbReference>
<evidence type="ECO:0000256" key="5">
    <source>
        <dbReference type="ARBA" id="ARBA00023331"/>
    </source>
</evidence>
<sequence>QGHSKSKRGAVPIFLASAIGHTIVNAEKNTHHLSYSRNFQMTVKNYLNWTLQDPGSFIWYGHISTPPSDILSCTISDDAIAGHKTPHRAEGTSGIVSWKIKENNLTVIVLWSVPYSSGCNSVAVGLYRDLPSHEPKEST</sequence>
<gene>
    <name evidence="6" type="ORF">MNOR_LOCUS21806</name>
</gene>
<dbReference type="Proteomes" id="UP001497623">
    <property type="component" value="Unassembled WGS sequence"/>
</dbReference>
<evidence type="ECO:0000256" key="1">
    <source>
        <dbReference type="ARBA" id="ARBA00004175"/>
    </source>
</evidence>
<keyword evidence="4" id="KW-0472">Membrane</keyword>
<dbReference type="GO" id="GO:0042151">
    <property type="term" value="C:nematocyst"/>
    <property type="evidence" value="ECO:0007669"/>
    <property type="project" value="UniProtKB-SubCell"/>
</dbReference>
<dbReference type="PANTHER" id="PTHR40388">
    <property type="entry name" value="BRYOPORIN"/>
    <property type="match status" value="1"/>
</dbReference>
<evidence type="ECO:0000313" key="6">
    <source>
        <dbReference type="EMBL" id="CAL4119839.1"/>
    </source>
</evidence>
<keyword evidence="5" id="KW-0166">Nematocyst</keyword>
<dbReference type="AlphaFoldDB" id="A0AAV2RB07"/>
<dbReference type="InterPro" id="IPR015926">
    <property type="entry name" value="Cytolysin/lectin"/>
</dbReference>